<evidence type="ECO:0000256" key="11">
    <source>
        <dbReference type="ARBA" id="ARBA00082544"/>
    </source>
</evidence>
<protein>
    <recommendedName>
        <fullName evidence="10">Short-chain dehydrogenase/reductase 3</fullName>
    </recommendedName>
    <alternativeName>
        <fullName evidence="11">Retinal short-chain dehydrogenase/reductase 1</fullName>
    </alternativeName>
</protein>
<dbReference type="CDD" id="cd05339">
    <property type="entry name" value="17beta-HSDXI-like_SDR_c"/>
    <property type="match status" value="1"/>
</dbReference>
<evidence type="ECO:0000313" key="15">
    <source>
        <dbReference type="Proteomes" id="UP000070412"/>
    </source>
</evidence>
<dbReference type="PRINTS" id="PR00080">
    <property type="entry name" value="SDRFAMILY"/>
</dbReference>
<dbReference type="AlphaFoldDB" id="A0A834R1X1"/>
<dbReference type="GO" id="GO:0052650">
    <property type="term" value="F:all-trans-retinol dehydrogenase (NADP+) activity"/>
    <property type="evidence" value="ECO:0007669"/>
    <property type="project" value="UniProtKB-ARBA"/>
</dbReference>
<dbReference type="FunFam" id="3.40.50.720:FF:000131">
    <property type="entry name" value="Short-chain dehydrogenase/reductase 3"/>
    <property type="match status" value="1"/>
</dbReference>
<keyword evidence="3" id="KW-0812">Transmembrane</keyword>
<comment type="subcellular location">
    <subcellularLocation>
        <location evidence="1">Membrane</location>
        <topology evidence="1">Multi-pass membrane protein</topology>
    </subcellularLocation>
</comment>
<dbReference type="SUPFAM" id="SSF51735">
    <property type="entry name" value="NAD(P)-binding Rossmann-fold domains"/>
    <property type="match status" value="1"/>
</dbReference>
<evidence type="ECO:0000256" key="1">
    <source>
        <dbReference type="ARBA" id="ARBA00004141"/>
    </source>
</evidence>
<evidence type="ECO:0000256" key="2">
    <source>
        <dbReference type="ARBA" id="ARBA00006484"/>
    </source>
</evidence>
<keyword evidence="6" id="KW-0560">Oxidoreductase</keyword>
<organism evidence="13">
    <name type="scientific">Sarcoptes scabiei</name>
    <name type="common">Itch mite</name>
    <name type="synonym">Acarus scabiei</name>
    <dbReference type="NCBI Taxonomy" id="52283"/>
    <lineage>
        <taxon>Eukaryota</taxon>
        <taxon>Metazoa</taxon>
        <taxon>Ecdysozoa</taxon>
        <taxon>Arthropoda</taxon>
        <taxon>Chelicerata</taxon>
        <taxon>Arachnida</taxon>
        <taxon>Acari</taxon>
        <taxon>Acariformes</taxon>
        <taxon>Sarcoptiformes</taxon>
        <taxon>Astigmata</taxon>
        <taxon>Psoroptidia</taxon>
        <taxon>Sarcoptoidea</taxon>
        <taxon>Sarcoptidae</taxon>
        <taxon>Sarcoptinae</taxon>
        <taxon>Sarcoptes</taxon>
    </lineage>
</organism>
<dbReference type="PANTHER" id="PTHR24322:SF748">
    <property type="entry name" value="FI23927P1-RELATED"/>
    <property type="match status" value="1"/>
</dbReference>
<evidence type="ECO:0000256" key="3">
    <source>
        <dbReference type="ARBA" id="ARBA00022692"/>
    </source>
</evidence>
<keyword evidence="7" id="KW-0443">Lipid metabolism</keyword>
<keyword evidence="4" id="KW-0521">NADP</keyword>
<dbReference type="OrthoDB" id="10253736at2759"/>
<evidence type="ECO:0000256" key="4">
    <source>
        <dbReference type="ARBA" id="ARBA00022857"/>
    </source>
</evidence>
<evidence type="ECO:0000256" key="5">
    <source>
        <dbReference type="ARBA" id="ARBA00022989"/>
    </source>
</evidence>
<dbReference type="Pfam" id="PF00106">
    <property type="entry name" value="adh_short"/>
    <property type="match status" value="1"/>
</dbReference>
<gene>
    <name evidence="13" type="ORF">SSS_1932</name>
</gene>
<dbReference type="PRINTS" id="PR00081">
    <property type="entry name" value="GDHRDH"/>
</dbReference>
<evidence type="ECO:0000313" key="14">
    <source>
        <dbReference type="EnsemblMetazoa" id="KAF7488777.1"/>
    </source>
</evidence>
<accession>A0A834R1X1</accession>
<evidence type="ECO:0000313" key="13">
    <source>
        <dbReference type="EMBL" id="KAF7488777.1"/>
    </source>
</evidence>
<evidence type="ECO:0000256" key="9">
    <source>
        <dbReference type="ARBA" id="ARBA00059620"/>
    </source>
</evidence>
<comment type="similarity">
    <text evidence="2 12">Belongs to the short-chain dehydrogenases/reductases (SDR) family.</text>
</comment>
<proteinExistence type="inferred from homology"/>
<evidence type="ECO:0000256" key="7">
    <source>
        <dbReference type="ARBA" id="ARBA00023098"/>
    </source>
</evidence>
<sequence>MVQESLAKKSTSNRFRTFLWFLQCYLQTLYDYLFPFLVRRKDVRNEIVLITGGGSGIGQLMALRFLRLGAKVIVWDINSDGMKQTRLLAEEENFSTEDNLFTFIVDITKSSEVYAASKRVREEIGPVNILINNAGVVSGKNLLDISDANIELTMKVNVLAHFYTIKAFLPEMIEQQKGHIVTIASVAGDVGVCSLSDYCASKFANVGLDLSLRMELAKADLLDKIKTTIVKPYFISTGMFGGAYPGFFPLLKPENVADQIVEAILTEQLQITLPWYLSWIIALLHWFPSKCLVPINDFIGGYEWMANFHGRQEPSKMNGSAKLEINNNHIAK</sequence>
<dbReference type="PANTHER" id="PTHR24322">
    <property type="entry name" value="PKSB"/>
    <property type="match status" value="1"/>
</dbReference>
<dbReference type="GO" id="GO:0005811">
    <property type="term" value="C:lipid droplet"/>
    <property type="evidence" value="ECO:0007669"/>
    <property type="project" value="TreeGrafter"/>
</dbReference>
<reference evidence="15" key="1">
    <citation type="journal article" date="2020" name="PLoS Negl. Trop. Dis.">
        <title>High-quality nuclear genome for Sarcoptes scabiei-A critical resource for a neglected parasite.</title>
        <authorList>
            <person name="Korhonen P.K."/>
            <person name="Gasser R.B."/>
            <person name="Ma G."/>
            <person name="Wang T."/>
            <person name="Stroehlein A.J."/>
            <person name="Young N.D."/>
            <person name="Ang C.S."/>
            <person name="Fernando D.D."/>
            <person name="Lu H.C."/>
            <person name="Taylor S."/>
            <person name="Reynolds S.L."/>
            <person name="Mofiz E."/>
            <person name="Najaraj S.H."/>
            <person name="Gowda H."/>
            <person name="Madugundu A."/>
            <person name="Renuse S."/>
            <person name="Holt D."/>
            <person name="Pandey A."/>
            <person name="Papenfuss A.T."/>
            <person name="Fischer K."/>
        </authorList>
    </citation>
    <scope>NUCLEOTIDE SEQUENCE [LARGE SCALE GENOMIC DNA]</scope>
</reference>
<evidence type="ECO:0000256" key="10">
    <source>
        <dbReference type="ARBA" id="ARBA00068717"/>
    </source>
</evidence>
<dbReference type="EMBL" id="WVUK01000065">
    <property type="protein sequence ID" value="KAF7488777.1"/>
    <property type="molecule type" value="Genomic_DNA"/>
</dbReference>
<evidence type="ECO:0000256" key="8">
    <source>
        <dbReference type="ARBA" id="ARBA00023136"/>
    </source>
</evidence>
<dbReference type="GO" id="GO:0016020">
    <property type="term" value="C:membrane"/>
    <property type="evidence" value="ECO:0007669"/>
    <property type="project" value="UniProtKB-SubCell"/>
</dbReference>
<dbReference type="EnsemblMetazoa" id="SSS_1932s_mrna">
    <property type="protein sequence ID" value="KAF7488777.1"/>
    <property type="gene ID" value="SSS_1932"/>
</dbReference>
<keyword evidence="5" id="KW-1133">Transmembrane helix</keyword>
<reference evidence="14" key="3">
    <citation type="submission" date="2022-06" db="UniProtKB">
        <authorList>
            <consortium name="EnsemblMetazoa"/>
        </authorList>
    </citation>
    <scope>IDENTIFICATION</scope>
</reference>
<dbReference type="Gene3D" id="3.40.50.720">
    <property type="entry name" value="NAD(P)-binding Rossmann-like Domain"/>
    <property type="match status" value="1"/>
</dbReference>
<evidence type="ECO:0000256" key="12">
    <source>
        <dbReference type="RuleBase" id="RU000363"/>
    </source>
</evidence>
<comment type="function">
    <text evidence="9">Catalyzes the reduction of all-trans-retinal to all-trans-retinol in the presence of NADPH.</text>
</comment>
<dbReference type="Proteomes" id="UP000070412">
    <property type="component" value="Unassembled WGS sequence"/>
</dbReference>
<name>A0A834R1X1_SARSC</name>
<keyword evidence="15" id="KW-1185">Reference proteome</keyword>
<dbReference type="InterPro" id="IPR002347">
    <property type="entry name" value="SDR_fam"/>
</dbReference>
<reference evidence="13" key="2">
    <citation type="submission" date="2020-01" db="EMBL/GenBank/DDBJ databases">
        <authorList>
            <person name="Korhonen P.K.K."/>
            <person name="Guangxu M.G."/>
            <person name="Wang T.W."/>
            <person name="Stroehlein A.J.S."/>
            <person name="Young N.D."/>
            <person name="Ang C.-S.A."/>
            <person name="Fernando D.W.F."/>
            <person name="Lu H.L."/>
            <person name="Taylor S.T."/>
            <person name="Ehtesham M.E.M."/>
            <person name="Najaraj S.H.N."/>
            <person name="Harsha G.H.G."/>
            <person name="Madugundu A.M."/>
            <person name="Renuse S.R."/>
            <person name="Holt D.H."/>
            <person name="Pandey A.P."/>
            <person name="Papenfuss A.P."/>
            <person name="Gasser R.B.G."/>
            <person name="Fischer K.F."/>
        </authorList>
    </citation>
    <scope>NUCLEOTIDE SEQUENCE</scope>
    <source>
        <strain evidence="13">SSS_KF_BRIS2020</strain>
    </source>
</reference>
<dbReference type="InterPro" id="IPR036291">
    <property type="entry name" value="NAD(P)-bd_dom_sf"/>
</dbReference>
<evidence type="ECO:0000256" key="6">
    <source>
        <dbReference type="ARBA" id="ARBA00023002"/>
    </source>
</evidence>
<keyword evidence="8" id="KW-0472">Membrane</keyword>